<sequence>MEDNKLTQKMKRHAVIVAIHANHSDLEISLFLKVARSFVIKVRRELEASDGNVESIAKSKKHEARSDKVRTSQFVQKVQGIIDEGPSKSIRAISKDLHVSVCTIRRIINEDIRYKSYAMRRGQFMSAQTREQRFIRA</sequence>
<accession>A0A6P3X5B6</accession>
<dbReference type="OrthoDB" id="7540217at2759"/>
<dbReference type="KEGG" id="dqu:106743775"/>
<name>A0A6P3X5B6_DINQU</name>
<proteinExistence type="predicted"/>
<dbReference type="GeneID" id="106743775"/>
<gene>
    <name evidence="2" type="primary">LOC106743775</name>
</gene>
<protein>
    <submittedName>
        <fullName evidence="2">Uncharacterized protein LOC106743775</fullName>
    </submittedName>
</protein>
<evidence type="ECO:0000313" key="2">
    <source>
        <dbReference type="RefSeq" id="XP_014473452.1"/>
    </source>
</evidence>
<reference evidence="2" key="1">
    <citation type="submission" date="2025-08" db="UniProtKB">
        <authorList>
            <consortium name="RefSeq"/>
        </authorList>
    </citation>
    <scope>IDENTIFICATION</scope>
</reference>
<organism evidence="1 2">
    <name type="scientific">Dinoponera quadriceps</name>
    <name type="common">South American ant</name>
    <dbReference type="NCBI Taxonomy" id="609295"/>
    <lineage>
        <taxon>Eukaryota</taxon>
        <taxon>Metazoa</taxon>
        <taxon>Ecdysozoa</taxon>
        <taxon>Arthropoda</taxon>
        <taxon>Hexapoda</taxon>
        <taxon>Insecta</taxon>
        <taxon>Pterygota</taxon>
        <taxon>Neoptera</taxon>
        <taxon>Endopterygota</taxon>
        <taxon>Hymenoptera</taxon>
        <taxon>Apocrita</taxon>
        <taxon>Aculeata</taxon>
        <taxon>Formicoidea</taxon>
        <taxon>Formicidae</taxon>
        <taxon>Ponerinae</taxon>
        <taxon>Ponerini</taxon>
        <taxon>Dinoponera</taxon>
    </lineage>
</organism>
<dbReference type="RefSeq" id="XP_014473452.1">
    <property type="nucleotide sequence ID" value="XM_014617966.1"/>
</dbReference>
<keyword evidence="1" id="KW-1185">Reference proteome</keyword>
<dbReference type="Proteomes" id="UP000515204">
    <property type="component" value="Unplaced"/>
</dbReference>
<evidence type="ECO:0000313" key="1">
    <source>
        <dbReference type="Proteomes" id="UP000515204"/>
    </source>
</evidence>
<dbReference type="AlphaFoldDB" id="A0A6P3X5B6"/>